<proteinExistence type="predicted"/>
<keyword evidence="1" id="KW-0378">Hydrolase</keyword>
<feature type="domain" description="Sphingomyelin phosphodiesterase C-terminal" evidence="3">
    <location>
        <begin position="57"/>
        <end position="170"/>
    </location>
</feature>
<dbReference type="GO" id="GO:0046513">
    <property type="term" value="P:ceramide biosynthetic process"/>
    <property type="evidence" value="ECO:0007669"/>
    <property type="project" value="TreeGrafter"/>
</dbReference>
<dbReference type="InterPro" id="IPR045473">
    <property type="entry name" value="ASM_C"/>
</dbReference>
<dbReference type="GO" id="GO:0005615">
    <property type="term" value="C:extracellular space"/>
    <property type="evidence" value="ECO:0007669"/>
    <property type="project" value="TreeGrafter"/>
</dbReference>
<gene>
    <name evidence="4" type="ORF">DIABBA_LOCUS12738</name>
</gene>
<evidence type="ECO:0000313" key="4">
    <source>
        <dbReference type="EMBL" id="CAG9840039.1"/>
    </source>
</evidence>
<evidence type="ECO:0000256" key="2">
    <source>
        <dbReference type="ARBA" id="ARBA00023180"/>
    </source>
</evidence>
<evidence type="ECO:0000256" key="1">
    <source>
        <dbReference type="ARBA" id="ARBA00022801"/>
    </source>
</evidence>
<name>A0A9N9XFX1_DIABA</name>
<dbReference type="InterPro" id="IPR029052">
    <property type="entry name" value="Metallo-depent_PP-like"/>
</dbReference>
<dbReference type="SUPFAM" id="SSF56300">
    <property type="entry name" value="Metallo-dependent phosphatases"/>
    <property type="match status" value="1"/>
</dbReference>
<dbReference type="OrthoDB" id="282973at2759"/>
<dbReference type="AlphaFoldDB" id="A0A9N9XFX1"/>
<dbReference type="GO" id="GO:0061750">
    <property type="term" value="F:acid sphingomyelin phosphodiesterase activity"/>
    <property type="evidence" value="ECO:0007669"/>
    <property type="project" value="TreeGrafter"/>
</dbReference>
<keyword evidence="2" id="KW-0325">Glycoprotein</keyword>
<reference evidence="4" key="1">
    <citation type="submission" date="2022-01" db="EMBL/GenBank/DDBJ databases">
        <authorList>
            <person name="King R."/>
        </authorList>
    </citation>
    <scope>NUCLEOTIDE SEQUENCE</scope>
</reference>
<sequence>MGNNECISPWEDTYLKLVQRFSHIIQAQFVGHTHTDELKIFYDTDGKPINVAFNGASLTTYTTYNPNFKIVEVSPDTMEILNIHTYYFNLTLANLYPDQSPPWQLLYSMKGQYNLPDLSAASLDKLSDEMANDPERLHVYWLNYVRYGDAAIKIGCDSDCKKEVLCKITTTQSRKPTKPYCK</sequence>
<dbReference type="EMBL" id="OU898283">
    <property type="protein sequence ID" value="CAG9840039.1"/>
    <property type="molecule type" value="Genomic_DNA"/>
</dbReference>
<keyword evidence="5" id="KW-1185">Reference proteome</keyword>
<dbReference type="GO" id="GO:0005764">
    <property type="term" value="C:lysosome"/>
    <property type="evidence" value="ECO:0007669"/>
    <property type="project" value="TreeGrafter"/>
</dbReference>
<protein>
    <recommendedName>
        <fullName evidence="3">Sphingomyelin phosphodiesterase C-terminal domain-containing protein</fullName>
    </recommendedName>
</protein>
<dbReference type="PANTHER" id="PTHR10340:SF29">
    <property type="entry name" value="SPHINGOMYELIN PHOSPHODIESTERASE"/>
    <property type="match status" value="1"/>
</dbReference>
<accession>A0A9N9XFX1</accession>
<dbReference type="GO" id="GO:0016020">
    <property type="term" value="C:membrane"/>
    <property type="evidence" value="ECO:0007669"/>
    <property type="project" value="GOC"/>
</dbReference>
<dbReference type="PANTHER" id="PTHR10340">
    <property type="entry name" value="SPHINGOMYELIN PHOSPHODIESTERASE"/>
    <property type="match status" value="1"/>
</dbReference>
<dbReference type="GO" id="GO:0006685">
    <property type="term" value="P:sphingomyelin catabolic process"/>
    <property type="evidence" value="ECO:0007669"/>
    <property type="project" value="TreeGrafter"/>
</dbReference>
<dbReference type="Pfam" id="PF19272">
    <property type="entry name" value="ASMase_C"/>
    <property type="match status" value="1"/>
</dbReference>
<organism evidence="4 5">
    <name type="scientific">Diabrotica balteata</name>
    <name type="common">Banded cucumber beetle</name>
    <dbReference type="NCBI Taxonomy" id="107213"/>
    <lineage>
        <taxon>Eukaryota</taxon>
        <taxon>Metazoa</taxon>
        <taxon>Ecdysozoa</taxon>
        <taxon>Arthropoda</taxon>
        <taxon>Hexapoda</taxon>
        <taxon>Insecta</taxon>
        <taxon>Pterygota</taxon>
        <taxon>Neoptera</taxon>
        <taxon>Endopterygota</taxon>
        <taxon>Coleoptera</taxon>
        <taxon>Polyphaga</taxon>
        <taxon>Cucujiformia</taxon>
        <taxon>Chrysomeloidea</taxon>
        <taxon>Chrysomelidae</taxon>
        <taxon>Galerucinae</taxon>
        <taxon>Diabroticina</taxon>
        <taxon>Diabroticites</taxon>
        <taxon>Diabrotica</taxon>
    </lineage>
</organism>
<evidence type="ECO:0000313" key="5">
    <source>
        <dbReference type="Proteomes" id="UP001153709"/>
    </source>
</evidence>
<dbReference type="Proteomes" id="UP001153709">
    <property type="component" value="Chromosome 8"/>
</dbReference>
<evidence type="ECO:0000259" key="3">
    <source>
        <dbReference type="Pfam" id="PF19272"/>
    </source>
</evidence>